<dbReference type="PANTHER" id="PTHR45772">
    <property type="entry name" value="CONSERVED COMPONENT OF ABC TRANSPORTER FOR NATURAL AMINO ACIDS-RELATED"/>
    <property type="match status" value="1"/>
</dbReference>
<gene>
    <name evidence="5" type="ORF">WG926_25705</name>
</gene>
<dbReference type="InterPro" id="IPR032823">
    <property type="entry name" value="BCA_ABC_TP_C"/>
</dbReference>
<dbReference type="InterPro" id="IPR017871">
    <property type="entry name" value="ABC_transporter-like_CS"/>
</dbReference>
<sequence length="258" mass="27108">MTGTRTPATPPLLTVTGVTRRFGALAAADDLNLAVLPGEIHALIGPNGAGKTTACALISGELAADRGRIGFDGRHVTAEGVVARARRGLVRAYQVVALFPTLTARETIEVALIAPTRSVWRPFAARDRDRRLADTAGEVLRRFGLDPDDRRPAAVLSHGERRRLEIALAAARRPRLLLLDEPLAGLGPEESAAMVETIRALAADATILMVEHDMEAVFALAGRVTVLVAGHAIATGTPDAIRADAGVIAAYLGEDDAG</sequence>
<evidence type="ECO:0000256" key="1">
    <source>
        <dbReference type="ARBA" id="ARBA00022448"/>
    </source>
</evidence>
<dbReference type="GO" id="GO:0005524">
    <property type="term" value="F:ATP binding"/>
    <property type="evidence" value="ECO:0007669"/>
    <property type="project" value="UniProtKB-KW"/>
</dbReference>
<proteinExistence type="predicted"/>
<comment type="caution">
    <text evidence="5">The sequence shown here is derived from an EMBL/GenBank/DDBJ whole genome shotgun (WGS) entry which is preliminary data.</text>
</comment>
<reference evidence="5 6" key="1">
    <citation type="submission" date="2024-03" db="EMBL/GenBank/DDBJ databases">
        <title>High-quality draft genome sequencing of Tistrella sp. BH-R2-4.</title>
        <authorList>
            <person name="Dong C."/>
        </authorList>
    </citation>
    <scope>NUCLEOTIDE SEQUENCE [LARGE SCALE GENOMIC DNA]</scope>
    <source>
        <strain evidence="5 6">BH-R2-4</strain>
    </source>
</reference>
<dbReference type="PROSITE" id="PS00211">
    <property type="entry name" value="ABC_TRANSPORTER_1"/>
    <property type="match status" value="1"/>
</dbReference>
<dbReference type="Pfam" id="PF12399">
    <property type="entry name" value="BCA_ABC_TP_C"/>
    <property type="match status" value="1"/>
</dbReference>
<evidence type="ECO:0000259" key="4">
    <source>
        <dbReference type="PROSITE" id="PS50893"/>
    </source>
</evidence>
<dbReference type="RefSeq" id="WP_345938615.1">
    <property type="nucleotide sequence ID" value="NZ_JBBKTW010000013.1"/>
</dbReference>
<evidence type="ECO:0000313" key="5">
    <source>
        <dbReference type="EMBL" id="MEN2991734.1"/>
    </source>
</evidence>
<evidence type="ECO:0000256" key="3">
    <source>
        <dbReference type="ARBA" id="ARBA00022840"/>
    </source>
</evidence>
<feature type="domain" description="ABC transporter" evidence="4">
    <location>
        <begin position="13"/>
        <end position="254"/>
    </location>
</feature>
<dbReference type="CDD" id="cd03219">
    <property type="entry name" value="ABC_Mj1267_LivG_branched"/>
    <property type="match status" value="1"/>
</dbReference>
<dbReference type="SUPFAM" id="SSF52540">
    <property type="entry name" value="P-loop containing nucleoside triphosphate hydrolases"/>
    <property type="match status" value="1"/>
</dbReference>
<dbReference type="SMART" id="SM00382">
    <property type="entry name" value="AAA"/>
    <property type="match status" value="1"/>
</dbReference>
<dbReference type="PROSITE" id="PS50893">
    <property type="entry name" value="ABC_TRANSPORTER_2"/>
    <property type="match status" value="1"/>
</dbReference>
<dbReference type="InterPro" id="IPR003593">
    <property type="entry name" value="AAA+_ATPase"/>
</dbReference>
<dbReference type="InterPro" id="IPR027417">
    <property type="entry name" value="P-loop_NTPase"/>
</dbReference>
<evidence type="ECO:0000313" key="6">
    <source>
        <dbReference type="Proteomes" id="UP001413721"/>
    </source>
</evidence>
<protein>
    <submittedName>
        <fullName evidence="5">ABC transporter ATP-binding protein</fullName>
    </submittedName>
</protein>
<dbReference type="Gene3D" id="3.40.50.300">
    <property type="entry name" value="P-loop containing nucleotide triphosphate hydrolases"/>
    <property type="match status" value="1"/>
</dbReference>
<dbReference type="Pfam" id="PF00005">
    <property type="entry name" value="ABC_tran"/>
    <property type="match status" value="1"/>
</dbReference>
<dbReference type="PANTHER" id="PTHR45772:SF9">
    <property type="entry name" value="CONSERVED COMPONENT OF ABC TRANSPORTER FOR NATURAL AMINO ACIDS"/>
    <property type="match status" value="1"/>
</dbReference>
<dbReference type="InterPro" id="IPR003439">
    <property type="entry name" value="ABC_transporter-like_ATP-bd"/>
</dbReference>
<evidence type="ECO:0000256" key="2">
    <source>
        <dbReference type="ARBA" id="ARBA00022741"/>
    </source>
</evidence>
<organism evidence="5 6">
    <name type="scientific">Tistrella arctica</name>
    <dbReference type="NCBI Taxonomy" id="3133430"/>
    <lineage>
        <taxon>Bacteria</taxon>
        <taxon>Pseudomonadati</taxon>
        <taxon>Pseudomonadota</taxon>
        <taxon>Alphaproteobacteria</taxon>
        <taxon>Geminicoccales</taxon>
        <taxon>Geminicoccaceae</taxon>
        <taxon>Tistrella</taxon>
    </lineage>
</organism>
<dbReference type="Proteomes" id="UP001413721">
    <property type="component" value="Unassembled WGS sequence"/>
</dbReference>
<accession>A0ABU9YSD1</accession>
<keyword evidence="2" id="KW-0547">Nucleotide-binding</keyword>
<keyword evidence="3 5" id="KW-0067">ATP-binding</keyword>
<dbReference type="EMBL" id="JBBKTW010000013">
    <property type="protein sequence ID" value="MEN2991734.1"/>
    <property type="molecule type" value="Genomic_DNA"/>
</dbReference>
<keyword evidence="6" id="KW-1185">Reference proteome</keyword>
<keyword evidence="1" id="KW-0813">Transport</keyword>
<dbReference type="InterPro" id="IPR051120">
    <property type="entry name" value="ABC_AA/LPS_Transport"/>
</dbReference>
<name>A0ABU9YSD1_9PROT</name>